<evidence type="ECO:0000256" key="3">
    <source>
        <dbReference type="ARBA" id="ARBA00022729"/>
    </source>
</evidence>
<evidence type="ECO:0000256" key="2">
    <source>
        <dbReference type="ARBA" id="ARBA00022525"/>
    </source>
</evidence>
<dbReference type="AlphaFoldDB" id="A0A0F9D0X3"/>
<keyword evidence="3" id="KW-0732">Signal</keyword>
<keyword evidence="4" id="KW-0472">Membrane</keyword>
<feature type="transmembrane region" description="Helical" evidence="4">
    <location>
        <begin position="221"/>
        <end position="242"/>
    </location>
</feature>
<dbReference type="Pfam" id="PF24517">
    <property type="entry name" value="CBM96"/>
    <property type="match status" value="1"/>
</dbReference>
<gene>
    <name evidence="6" type="ORF">LCGC14_2256320</name>
</gene>
<keyword evidence="4" id="KW-1133">Transmembrane helix</keyword>
<accession>A0A0F9D0X3</accession>
<comment type="caution">
    <text evidence="6">The sequence shown here is derived from an EMBL/GenBank/DDBJ whole genome shotgun (WGS) entry which is preliminary data.</text>
</comment>
<evidence type="ECO:0000259" key="5">
    <source>
        <dbReference type="Pfam" id="PF24517"/>
    </source>
</evidence>
<keyword evidence="2" id="KW-0964">Secreted</keyword>
<dbReference type="GO" id="GO:0005576">
    <property type="term" value="C:extracellular region"/>
    <property type="evidence" value="ECO:0007669"/>
    <property type="project" value="UniProtKB-SubCell"/>
</dbReference>
<proteinExistence type="predicted"/>
<comment type="subcellular location">
    <subcellularLocation>
        <location evidence="1">Secreted</location>
    </subcellularLocation>
</comment>
<evidence type="ECO:0000313" key="6">
    <source>
        <dbReference type="EMBL" id="KKL55348.1"/>
    </source>
</evidence>
<feature type="domain" description="Carbohydrate-binding module family 96" evidence="5">
    <location>
        <begin position="35"/>
        <end position="199"/>
    </location>
</feature>
<name>A0A0F9D0X3_9ZZZZ</name>
<evidence type="ECO:0000256" key="1">
    <source>
        <dbReference type="ARBA" id="ARBA00004613"/>
    </source>
</evidence>
<reference evidence="6" key="1">
    <citation type="journal article" date="2015" name="Nature">
        <title>Complex archaea that bridge the gap between prokaryotes and eukaryotes.</title>
        <authorList>
            <person name="Spang A."/>
            <person name="Saw J.H."/>
            <person name="Jorgensen S.L."/>
            <person name="Zaremba-Niedzwiedzka K."/>
            <person name="Martijn J."/>
            <person name="Lind A.E."/>
            <person name="van Eijk R."/>
            <person name="Schleper C."/>
            <person name="Guy L."/>
            <person name="Ettema T.J."/>
        </authorList>
    </citation>
    <scope>NUCLEOTIDE SEQUENCE</scope>
</reference>
<dbReference type="NCBIfam" id="NF033679">
    <property type="entry name" value="DNRLRE_dom"/>
    <property type="match status" value="1"/>
</dbReference>
<protein>
    <recommendedName>
        <fullName evidence="5">Carbohydrate-binding module family 96 domain-containing protein</fullName>
    </recommendedName>
</protein>
<sequence>MKNKKKVLLLSIVFLMILFGSMNLSKAQEIKTKIYTCIEDSYVSEENINENYGYSGLLYAGMYQYFDGEYHHDVCISFLKFDIMERPYKLDNIKEIYLEIYSNNMWSYGTPFILSAFTVSSNWDENTITYINSPIYDTYIHSVDIIDQAILYQFNFTSSAWSSSLFDEFGQTDSISFYFRIEGTITADMLFTFASREWHSGVLASKLYVEYEVEEEESKKIFGFMMHILIGISCLSIVVIVYKIRNK</sequence>
<keyword evidence="4" id="KW-0812">Transmembrane</keyword>
<dbReference type="EMBL" id="LAZR01030870">
    <property type="protein sequence ID" value="KKL55348.1"/>
    <property type="molecule type" value="Genomic_DNA"/>
</dbReference>
<evidence type="ECO:0000256" key="4">
    <source>
        <dbReference type="SAM" id="Phobius"/>
    </source>
</evidence>
<organism evidence="6">
    <name type="scientific">marine sediment metagenome</name>
    <dbReference type="NCBI Taxonomy" id="412755"/>
    <lineage>
        <taxon>unclassified sequences</taxon>
        <taxon>metagenomes</taxon>
        <taxon>ecological metagenomes</taxon>
    </lineage>
</organism>
<dbReference type="InterPro" id="IPR055372">
    <property type="entry name" value="CBM96"/>
</dbReference>